<dbReference type="InterPro" id="IPR027684">
    <property type="entry name" value="TBCC"/>
</dbReference>
<comment type="subunit">
    <text evidence="5">Supercomplex made of cofactors A to E. Cofactors A and D function by capturing and stabilizing tubulin in a quasi-native conformation. Cofactor E binds to the cofactor D-tubulin complex; interaction with cofactor C then causes the release of tubulin polypeptides that are committed to the native state.</text>
</comment>
<organism evidence="9 10">
    <name type="scientific">Teratosphaeria nubilosa</name>
    <dbReference type="NCBI Taxonomy" id="161662"/>
    <lineage>
        <taxon>Eukaryota</taxon>
        <taxon>Fungi</taxon>
        <taxon>Dikarya</taxon>
        <taxon>Ascomycota</taxon>
        <taxon>Pezizomycotina</taxon>
        <taxon>Dothideomycetes</taxon>
        <taxon>Dothideomycetidae</taxon>
        <taxon>Mycosphaerellales</taxon>
        <taxon>Teratosphaeriaceae</taxon>
        <taxon>Teratosphaeria</taxon>
    </lineage>
</organism>
<dbReference type="Proteomes" id="UP000799436">
    <property type="component" value="Unassembled WGS sequence"/>
</dbReference>
<keyword evidence="6" id="KW-0175">Coiled coil</keyword>
<dbReference type="Pfam" id="PF07986">
    <property type="entry name" value="TBCC"/>
    <property type="match status" value="1"/>
</dbReference>
<dbReference type="PANTHER" id="PTHR15139:SF0">
    <property type="entry name" value="TUBULIN-SPECIFIC CHAPERONE C"/>
    <property type="match status" value="1"/>
</dbReference>
<protein>
    <submittedName>
        <fullName evidence="9">Putative tubulin-specific chaperone c</fullName>
    </submittedName>
</protein>
<dbReference type="InterPro" id="IPR012945">
    <property type="entry name" value="Tubulin-bd_cofactor_C_dom"/>
</dbReference>
<comment type="similarity">
    <text evidence="2">Belongs to the TBCC family.</text>
</comment>
<name>A0A6G1KUJ0_9PEZI</name>
<feature type="region of interest" description="Disordered" evidence="7">
    <location>
        <begin position="143"/>
        <end position="182"/>
    </location>
</feature>
<comment type="subcellular location">
    <subcellularLocation>
        <location evidence="1">Cytoplasm</location>
    </subcellularLocation>
</comment>
<dbReference type="InterPro" id="IPR031925">
    <property type="entry name" value="TBCC_N"/>
</dbReference>
<evidence type="ECO:0000259" key="8">
    <source>
        <dbReference type="PROSITE" id="PS51329"/>
    </source>
</evidence>
<dbReference type="GO" id="GO:0005737">
    <property type="term" value="C:cytoplasm"/>
    <property type="evidence" value="ECO:0007669"/>
    <property type="project" value="UniProtKB-SubCell"/>
</dbReference>
<keyword evidence="10" id="KW-1185">Reference proteome</keyword>
<feature type="domain" description="C-CAP/cofactor C-like" evidence="8">
    <location>
        <begin position="208"/>
        <end position="355"/>
    </location>
</feature>
<dbReference type="OrthoDB" id="194775at2759"/>
<evidence type="ECO:0000313" key="9">
    <source>
        <dbReference type="EMBL" id="KAF2764301.1"/>
    </source>
</evidence>
<feature type="compositionally biased region" description="Polar residues" evidence="7">
    <location>
        <begin position="148"/>
        <end position="162"/>
    </location>
</feature>
<dbReference type="Gene3D" id="1.20.58.1250">
    <property type="entry name" value="Tubulin Binding Cofactor C, N-terminal domain"/>
    <property type="match status" value="1"/>
</dbReference>
<evidence type="ECO:0000256" key="6">
    <source>
        <dbReference type="SAM" id="Coils"/>
    </source>
</evidence>
<dbReference type="InterPro" id="IPR017901">
    <property type="entry name" value="C-CAP_CF_C-like"/>
</dbReference>
<dbReference type="PROSITE" id="PS51329">
    <property type="entry name" value="C_CAP_COFACTOR_C"/>
    <property type="match status" value="1"/>
</dbReference>
<dbReference type="GO" id="GO:0007021">
    <property type="term" value="P:tubulin complex assembly"/>
    <property type="evidence" value="ECO:0007669"/>
    <property type="project" value="TreeGrafter"/>
</dbReference>
<evidence type="ECO:0000256" key="3">
    <source>
        <dbReference type="ARBA" id="ARBA00022490"/>
    </source>
</evidence>
<accession>A0A6G1KUJ0</accession>
<dbReference type="Pfam" id="PF16752">
    <property type="entry name" value="TBCC_N"/>
    <property type="match status" value="1"/>
</dbReference>
<evidence type="ECO:0000256" key="7">
    <source>
        <dbReference type="SAM" id="MobiDB-lite"/>
    </source>
</evidence>
<feature type="coiled-coil region" evidence="6">
    <location>
        <begin position="29"/>
        <end position="56"/>
    </location>
</feature>
<dbReference type="PANTHER" id="PTHR15139">
    <property type="entry name" value="TUBULIN FOLDING COFACTOR C"/>
    <property type="match status" value="1"/>
</dbReference>
<dbReference type="GO" id="GO:0007023">
    <property type="term" value="P:post-chaperonin tubulin folding pathway"/>
    <property type="evidence" value="ECO:0007669"/>
    <property type="project" value="InterPro"/>
</dbReference>
<dbReference type="Gene3D" id="2.160.20.70">
    <property type="match status" value="1"/>
</dbReference>
<sequence>MAAASPDSNANREDGSELTRAITNAENFFQYFQQEIAALQEQMNKLQNQSISGSERTDACEHCQAGIARLSDTVKDASSIIPAYDQRNYGEAIKALTAKLQETKTTFAPKPKFSFRKGSTFTANKNASAISLNDAAEMANQQRKLESSFKNANVSSTESSMAPTPAHLRSPAPEREDEGSPTIGESATAVGVIEPSMVAPDARQVHRPSLWHSDSVKIAGHSDVHIILPPSASHATSSGTLANLEHCVVDLSWPTEEQHFASLTAKHVKDSLIICGRVSGPIHLTGVTNSVILVASRQFRMHESHNTHVYLQTSSRPIIEDCTGIAFAPLPQQYAAGGDGQGQAEEWKEVDDFKWLKSEPSPNWRVLQPQSRVRDEVWRDVVRGGPETGLQEILKAVNLPE</sequence>
<gene>
    <name evidence="9" type="ORF">EJ03DRAFT_331975</name>
</gene>
<evidence type="ECO:0000256" key="1">
    <source>
        <dbReference type="ARBA" id="ARBA00004496"/>
    </source>
</evidence>
<keyword evidence="4" id="KW-0007">Acetylation</keyword>
<dbReference type="InterPro" id="IPR038397">
    <property type="entry name" value="TBCC_N_sf"/>
</dbReference>
<evidence type="ECO:0000313" key="10">
    <source>
        <dbReference type="Proteomes" id="UP000799436"/>
    </source>
</evidence>
<reference evidence="9" key="1">
    <citation type="journal article" date="2020" name="Stud. Mycol.">
        <title>101 Dothideomycetes genomes: a test case for predicting lifestyles and emergence of pathogens.</title>
        <authorList>
            <person name="Haridas S."/>
            <person name="Albert R."/>
            <person name="Binder M."/>
            <person name="Bloem J."/>
            <person name="Labutti K."/>
            <person name="Salamov A."/>
            <person name="Andreopoulos B."/>
            <person name="Baker S."/>
            <person name="Barry K."/>
            <person name="Bills G."/>
            <person name="Bluhm B."/>
            <person name="Cannon C."/>
            <person name="Castanera R."/>
            <person name="Culley D."/>
            <person name="Daum C."/>
            <person name="Ezra D."/>
            <person name="Gonzalez J."/>
            <person name="Henrissat B."/>
            <person name="Kuo A."/>
            <person name="Liang C."/>
            <person name="Lipzen A."/>
            <person name="Lutzoni F."/>
            <person name="Magnuson J."/>
            <person name="Mondo S."/>
            <person name="Nolan M."/>
            <person name="Ohm R."/>
            <person name="Pangilinan J."/>
            <person name="Park H.-J."/>
            <person name="Ramirez L."/>
            <person name="Alfaro M."/>
            <person name="Sun H."/>
            <person name="Tritt A."/>
            <person name="Yoshinaga Y."/>
            <person name="Zwiers L.-H."/>
            <person name="Turgeon B."/>
            <person name="Goodwin S."/>
            <person name="Spatafora J."/>
            <person name="Crous P."/>
            <person name="Grigoriev I."/>
        </authorList>
    </citation>
    <scope>NUCLEOTIDE SEQUENCE</scope>
    <source>
        <strain evidence="9">CBS 116005</strain>
    </source>
</reference>
<proteinExistence type="inferred from homology"/>
<dbReference type="InterPro" id="IPR016098">
    <property type="entry name" value="CAP/MinC_C"/>
</dbReference>
<evidence type="ECO:0000256" key="2">
    <source>
        <dbReference type="ARBA" id="ARBA00008848"/>
    </source>
</evidence>
<evidence type="ECO:0000256" key="4">
    <source>
        <dbReference type="ARBA" id="ARBA00022990"/>
    </source>
</evidence>
<keyword evidence="3" id="KW-0963">Cytoplasm</keyword>
<dbReference type="AlphaFoldDB" id="A0A6G1KUJ0"/>
<dbReference type="GO" id="GO:0015631">
    <property type="term" value="F:tubulin binding"/>
    <property type="evidence" value="ECO:0007669"/>
    <property type="project" value="InterPro"/>
</dbReference>
<dbReference type="EMBL" id="ML995930">
    <property type="protein sequence ID" value="KAF2764301.1"/>
    <property type="molecule type" value="Genomic_DNA"/>
</dbReference>
<evidence type="ECO:0000256" key="5">
    <source>
        <dbReference type="ARBA" id="ARBA00026055"/>
    </source>
</evidence>